<evidence type="ECO:0000313" key="2">
    <source>
        <dbReference type="EMBL" id="MBK1713816.1"/>
    </source>
</evidence>
<reference evidence="2" key="1">
    <citation type="submission" date="2017-08" db="EMBL/GenBank/DDBJ databases">
        <authorList>
            <person name="Imhoff J.F."/>
            <person name="Rahn T."/>
            <person name="Kuenzel S."/>
            <person name="Neulinger S.C."/>
        </authorList>
    </citation>
    <scope>NUCLEOTIDE SEQUENCE</scope>
    <source>
        <strain evidence="2">IM 151</strain>
    </source>
</reference>
<accession>A0ABS1DVR6</accession>
<protein>
    <recommendedName>
        <fullName evidence="1">Methyltransferase type 11 domain-containing protein</fullName>
    </recommendedName>
</protein>
<sequence length="202" mass="22989">MPLRMIRKLSTWVKQDYRRLLESTRANTGARALNLGCGSRPMPGFLNVDLVAGSGVDQVVDLEQPLPFDDMSFDLVVADNVFEHIRNYLALLQECSRILRPGGTLVVDVPYFRSAGAFIDPTHCNYFTLRSMRYFVPDTYESRHYRYLPLLFSSVQVVVDPHRQRIGSAWTSLIANKRPEWIEGTVLAALLPIASVRFVLQK</sequence>
<proteinExistence type="predicted"/>
<gene>
    <name evidence="2" type="ORF">CKO43_13630</name>
</gene>
<name>A0ABS1DVR6_RUBGE</name>
<keyword evidence="3" id="KW-1185">Reference proteome</keyword>
<organism evidence="2 3">
    <name type="scientific">Rubrivivax gelatinosus</name>
    <name type="common">Rhodocyclus gelatinosus</name>
    <name type="synonym">Rhodopseudomonas gelatinosa</name>
    <dbReference type="NCBI Taxonomy" id="28068"/>
    <lineage>
        <taxon>Bacteria</taxon>
        <taxon>Pseudomonadati</taxon>
        <taxon>Pseudomonadota</taxon>
        <taxon>Betaproteobacteria</taxon>
        <taxon>Burkholderiales</taxon>
        <taxon>Sphaerotilaceae</taxon>
        <taxon>Rubrivivax</taxon>
    </lineage>
</organism>
<dbReference type="InterPro" id="IPR029063">
    <property type="entry name" value="SAM-dependent_MTases_sf"/>
</dbReference>
<dbReference type="CDD" id="cd02440">
    <property type="entry name" value="AdoMet_MTases"/>
    <property type="match status" value="1"/>
</dbReference>
<evidence type="ECO:0000313" key="3">
    <source>
        <dbReference type="Proteomes" id="UP001041814"/>
    </source>
</evidence>
<dbReference type="Gene3D" id="3.40.50.150">
    <property type="entry name" value="Vaccinia Virus protein VP39"/>
    <property type="match status" value="1"/>
</dbReference>
<dbReference type="EMBL" id="NRRU01000048">
    <property type="protein sequence ID" value="MBK1713816.1"/>
    <property type="molecule type" value="Genomic_DNA"/>
</dbReference>
<evidence type="ECO:0000259" key="1">
    <source>
        <dbReference type="Pfam" id="PF08241"/>
    </source>
</evidence>
<dbReference type="Proteomes" id="UP001041814">
    <property type="component" value="Unassembled WGS sequence"/>
</dbReference>
<dbReference type="SUPFAM" id="SSF53335">
    <property type="entry name" value="S-adenosyl-L-methionine-dependent methyltransferases"/>
    <property type="match status" value="1"/>
</dbReference>
<feature type="domain" description="Methyltransferase type 11" evidence="1">
    <location>
        <begin position="59"/>
        <end position="107"/>
    </location>
</feature>
<dbReference type="PANTHER" id="PTHR43591">
    <property type="entry name" value="METHYLTRANSFERASE"/>
    <property type="match status" value="1"/>
</dbReference>
<comment type="caution">
    <text evidence="2">The sequence shown here is derived from an EMBL/GenBank/DDBJ whole genome shotgun (WGS) entry which is preliminary data.</text>
</comment>
<reference evidence="2" key="2">
    <citation type="journal article" date="2020" name="Microorganisms">
        <title>Osmotic Adaptation and Compatible Solute Biosynthesis of Phototrophic Bacteria as Revealed from Genome Analyses.</title>
        <authorList>
            <person name="Imhoff J.F."/>
            <person name="Rahn T."/>
            <person name="Kunzel S."/>
            <person name="Keller A."/>
            <person name="Neulinger S.C."/>
        </authorList>
    </citation>
    <scope>NUCLEOTIDE SEQUENCE</scope>
    <source>
        <strain evidence="2">IM 151</strain>
    </source>
</reference>
<dbReference type="InterPro" id="IPR013216">
    <property type="entry name" value="Methyltransf_11"/>
</dbReference>
<dbReference type="Pfam" id="PF08241">
    <property type="entry name" value="Methyltransf_11"/>
    <property type="match status" value="1"/>
</dbReference>